<dbReference type="Proteomes" id="UP000179005">
    <property type="component" value="Unassembled WGS sequence"/>
</dbReference>
<comment type="caution">
    <text evidence="2">The sequence shown here is derived from an EMBL/GenBank/DDBJ whole genome shotgun (WGS) entry which is preliminary data.</text>
</comment>
<reference evidence="2 3" key="1">
    <citation type="journal article" date="2016" name="Nat. Commun.">
        <title>Thousands of microbial genomes shed light on interconnected biogeochemical processes in an aquifer system.</title>
        <authorList>
            <person name="Anantharaman K."/>
            <person name="Brown C.T."/>
            <person name="Hug L.A."/>
            <person name="Sharon I."/>
            <person name="Castelle C.J."/>
            <person name="Probst A.J."/>
            <person name="Thomas B.C."/>
            <person name="Singh A."/>
            <person name="Wilkins M.J."/>
            <person name="Karaoz U."/>
            <person name="Brodie E.L."/>
            <person name="Williams K.H."/>
            <person name="Hubbard S.S."/>
            <person name="Banfield J.F."/>
        </authorList>
    </citation>
    <scope>NUCLEOTIDE SEQUENCE [LARGE SCALE GENOMIC DNA]</scope>
</reference>
<organism evidence="2 3">
    <name type="scientific">candidate division WWE3 bacterium RIFCSPHIGHO2_01_FULL_48_15</name>
    <dbReference type="NCBI Taxonomy" id="1802619"/>
    <lineage>
        <taxon>Bacteria</taxon>
        <taxon>Katanobacteria</taxon>
    </lineage>
</organism>
<gene>
    <name evidence="2" type="ORF">A2797_01095</name>
</gene>
<evidence type="ECO:0000256" key="1">
    <source>
        <dbReference type="SAM" id="MobiDB-lite"/>
    </source>
</evidence>
<dbReference type="EMBL" id="MEVC01000008">
    <property type="protein sequence ID" value="OGC55645.1"/>
    <property type="molecule type" value="Genomic_DNA"/>
</dbReference>
<proteinExistence type="predicted"/>
<name>A0A1F4VER5_UNCKA</name>
<sequence length="309" mass="32886">MQGSLGNATNSVVKRSESVSKIQLLVQAISAASSSLNLAKQLIQEIERQGGGLFAGTADVPGLVGKYDGMFMITEAGKKYPVPDNYSAKTKLVYGDKLKMIEGPEGRRFKLLTEAPRVETEAQLAQKDGRFEALGKEGSYKLLQGAVRWWSGAEGDKVKILLPTDEKHPPFAALVEIIGKKPGEGEEGVVPALVKKLPVPAAVRTSRSAQEPSRASRDKNLSPSTQEPSPTSGVIKPAETPRPKTDQPEAQKKEPSSASAKGGEKLSAAKPTVAKSEGASAAKKVETPKEAPPAEKKAAKPIDEEEELR</sequence>
<evidence type="ECO:0000313" key="2">
    <source>
        <dbReference type="EMBL" id="OGC55645.1"/>
    </source>
</evidence>
<evidence type="ECO:0008006" key="4">
    <source>
        <dbReference type="Google" id="ProtNLM"/>
    </source>
</evidence>
<dbReference type="AlphaFoldDB" id="A0A1F4VER5"/>
<feature type="compositionally biased region" description="Basic and acidic residues" evidence="1">
    <location>
        <begin position="283"/>
        <end position="302"/>
    </location>
</feature>
<protein>
    <recommendedName>
        <fullName evidence="4">50S ribosomal protein L7/L12</fullName>
    </recommendedName>
</protein>
<dbReference type="STRING" id="1802619.A2797_01095"/>
<evidence type="ECO:0000313" key="3">
    <source>
        <dbReference type="Proteomes" id="UP000179005"/>
    </source>
</evidence>
<feature type="compositionally biased region" description="Basic and acidic residues" evidence="1">
    <location>
        <begin position="239"/>
        <end position="255"/>
    </location>
</feature>
<accession>A0A1F4VER5</accession>
<feature type="compositionally biased region" description="Polar residues" evidence="1">
    <location>
        <begin position="221"/>
        <end position="232"/>
    </location>
</feature>
<feature type="region of interest" description="Disordered" evidence="1">
    <location>
        <begin position="201"/>
        <end position="309"/>
    </location>
</feature>